<keyword evidence="4" id="KW-1185">Reference proteome</keyword>
<feature type="region of interest" description="Disordered" evidence="1">
    <location>
        <begin position="101"/>
        <end position="137"/>
    </location>
</feature>
<evidence type="ECO:0008006" key="5">
    <source>
        <dbReference type="Google" id="ProtNLM"/>
    </source>
</evidence>
<accession>A0A5C6CR14</accession>
<feature type="signal peptide" evidence="2">
    <location>
        <begin position="1"/>
        <end position="24"/>
    </location>
</feature>
<dbReference type="Proteomes" id="UP000318437">
    <property type="component" value="Unassembled WGS sequence"/>
</dbReference>
<dbReference type="OrthoDB" id="286143at2"/>
<organism evidence="3 4">
    <name type="scientific">Bythopirellula polymerisocia</name>
    <dbReference type="NCBI Taxonomy" id="2528003"/>
    <lineage>
        <taxon>Bacteria</taxon>
        <taxon>Pseudomonadati</taxon>
        <taxon>Planctomycetota</taxon>
        <taxon>Planctomycetia</taxon>
        <taxon>Pirellulales</taxon>
        <taxon>Lacipirellulaceae</taxon>
        <taxon>Bythopirellula</taxon>
    </lineage>
</organism>
<reference evidence="3 4" key="1">
    <citation type="submission" date="2019-02" db="EMBL/GenBank/DDBJ databases">
        <title>Deep-cultivation of Planctomycetes and their phenomic and genomic characterization uncovers novel biology.</title>
        <authorList>
            <person name="Wiegand S."/>
            <person name="Jogler M."/>
            <person name="Boedeker C."/>
            <person name="Pinto D."/>
            <person name="Vollmers J."/>
            <person name="Rivas-Marin E."/>
            <person name="Kohn T."/>
            <person name="Peeters S.H."/>
            <person name="Heuer A."/>
            <person name="Rast P."/>
            <person name="Oberbeckmann S."/>
            <person name="Bunk B."/>
            <person name="Jeske O."/>
            <person name="Meyerdierks A."/>
            <person name="Storesund J.E."/>
            <person name="Kallscheuer N."/>
            <person name="Luecker S."/>
            <person name="Lage O.M."/>
            <person name="Pohl T."/>
            <person name="Merkel B.J."/>
            <person name="Hornburger P."/>
            <person name="Mueller R.-W."/>
            <person name="Bruemmer F."/>
            <person name="Labrenz M."/>
            <person name="Spormann A.M."/>
            <person name="Op Den Camp H."/>
            <person name="Overmann J."/>
            <person name="Amann R."/>
            <person name="Jetten M.S.M."/>
            <person name="Mascher T."/>
            <person name="Medema M.H."/>
            <person name="Devos D.P."/>
            <person name="Kaster A.-K."/>
            <person name="Ovreas L."/>
            <person name="Rohde M."/>
            <person name="Galperin M.Y."/>
            <person name="Jogler C."/>
        </authorList>
    </citation>
    <scope>NUCLEOTIDE SEQUENCE [LARGE SCALE GENOMIC DNA]</scope>
    <source>
        <strain evidence="3 4">Pla144</strain>
    </source>
</reference>
<comment type="caution">
    <text evidence="3">The sequence shown here is derived from an EMBL/GenBank/DDBJ whole genome shotgun (WGS) entry which is preliminary data.</text>
</comment>
<feature type="compositionally biased region" description="Basic and acidic residues" evidence="1">
    <location>
        <begin position="126"/>
        <end position="137"/>
    </location>
</feature>
<evidence type="ECO:0000313" key="4">
    <source>
        <dbReference type="Proteomes" id="UP000318437"/>
    </source>
</evidence>
<dbReference type="EMBL" id="SJPS01000004">
    <property type="protein sequence ID" value="TWU26004.1"/>
    <property type="molecule type" value="Genomic_DNA"/>
</dbReference>
<dbReference type="RefSeq" id="WP_146451557.1">
    <property type="nucleotide sequence ID" value="NZ_SJPS01000004.1"/>
</dbReference>
<feature type="chain" id="PRO_5022663711" description="Cytochrome c domain-containing protein" evidence="2">
    <location>
        <begin position="25"/>
        <end position="137"/>
    </location>
</feature>
<proteinExistence type="predicted"/>
<name>A0A5C6CR14_9BACT</name>
<sequence precursor="true">MHYRLVLSMLALLFTASVVQPAQAVLQFQKEFVNLYVGDDKESDWALEVKAAKCWVCHQGKLRKHHNPYGQLLVPLLDKKKDAKNPEKIVEALKKVADMHSVEGDDKSPTFGELIKSGKLPGGSLDDCKKEPETTEE</sequence>
<protein>
    <recommendedName>
        <fullName evidence="5">Cytochrome c domain-containing protein</fullName>
    </recommendedName>
</protein>
<dbReference type="AlphaFoldDB" id="A0A5C6CR14"/>
<gene>
    <name evidence="3" type="ORF">Pla144_32200</name>
</gene>
<keyword evidence="2" id="KW-0732">Signal</keyword>
<evidence type="ECO:0000256" key="1">
    <source>
        <dbReference type="SAM" id="MobiDB-lite"/>
    </source>
</evidence>
<evidence type="ECO:0000256" key="2">
    <source>
        <dbReference type="SAM" id="SignalP"/>
    </source>
</evidence>
<evidence type="ECO:0000313" key="3">
    <source>
        <dbReference type="EMBL" id="TWU26004.1"/>
    </source>
</evidence>